<dbReference type="CDD" id="cd11614">
    <property type="entry name" value="SAF_CpaB_FlgA_like"/>
    <property type="match status" value="1"/>
</dbReference>
<organism evidence="6 7">
    <name type="scientific">Vogesella oryzagri</name>
    <dbReference type="NCBI Taxonomy" id="3160864"/>
    <lineage>
        <taxon>Bacteria</taxon>
        <taxon>Pseudomonadati</taxon>
        <taxon>Pseudomonadota</taxon>
        <taxon>Betaproteobacteria</taxon>
        <taxon>Neisseriales</taxon>
        <taxon>Chromobacteriaceae</taxon>
        <taxon>Vogesella</taxon>
    </lineage>
</organism>
<dbReference type="Proteomes" id="UP001433638">
    <property type="component" value="Unassembled WGS sequence"/>
</dbReference>
<keyword evidence="4" id="KW-1005">Bacterial flagellum biogenesis</keyword>
<keyword evidence="3 4" id="KW-0574">Periplasm</keyword>
<dbReference type="Gene3D" id="2.30.30.760">
    <property type="match status" value="1"/>
</dbReference>
<dbReference type="Pfam" id="PF13144">
    <property type="entry name" value="ChapFlgA"/>
    <property type="match status" value="1"/>
</dbReference>
<sequence length="224" mass="24008">MKQTIIASLLLLPVSGWGAVQDGRQMEQVANQFLQAQHGQDGYGYQLKLQARKPAMPACGQPLQASWPAGNARPQQSVLLTCVEQGWSLSLPVLASELQMVLVTTRLMRAGEVLEADDIKLAPVNNRSQLNQGIRDQKLLLGQMVRSTLPPGTMLTASQVRSPFVVKMNQPLKLQIRGDGFAVSSDATALGNAAAGERVNVRVTNGKVISALVEADGSVSVQMP</sequence>
<proteinExistence type="inferred from homology"/>
<dbReference type="NCBIfam" id="TIGR03170">
    <property type="entry name" value="flgA_cterm"/>
    <property type="match status" value="1"/>
</dbReference>
<comment type="subcellular location">
    <subcellularLocation>
        <location evidence="1 4">Periplasm</location>
    </subcellularLocation>
</comment>
<keyword evidence="6" id="KW-0969">Cilium</keyword>
<dbReference type="SMART" id="SM00858">
    <property type="entry name" value="SAF"/>
    <property type="match status" value="1"/>
</dbReference>
<dbReference type="PANTHER" id="PTHR36307">
    <property type="entry name" value="FLAGELLA BASAL BODY P-RING FORMATION PROTEIN FLGA"/>
    <property type="match status" value="1"/>
</dbReference>
<keyword evidence="6" id="KW-0282">Flagellum</keyword>
<protein>
    <recommendedName>
        <fullName evidence="4">Flagella basal body P-ring formation protein FlgA</fullName>
    </recommendedName>
</protein>
<evidence type="ECO:0000313" key="6">
    <source>
        <dbReference type="EMBL" id="MEQ6291395.1"/>
    </source>
</evidence>
<keyword evidence="6" id="KW-0966">Cell projection</keyword>
<comment type="similarity">
    <text evidence="4">Belongs to the FlgA family.</text>
</comment>
<dbReference type="InterPro" id="IPR017585">
    <property type="entry name" value="SAF_FlgA"/>
</dbReference>
<evidence type="ECO:0000256" key="2">
    <source>
        <dbReference type="ARBA" id="ARBA00022729"/>
    </source>
</evidence>
<evidence type="ECO:0000259" key="5">
    <source>
        <dbReference type="SMART" id="SM00858"/>
    </source>
</evidence>
<comment type="function">
    <text evidence="4">Involved in the assembly process of the P-ring formation. It may associate with FlgF on the rod constituting a structure essential for the P-ring assembly or may act as a modulator protein for the P-ring assembly.</text>
</comment>
<dbReference type="Gene3D" id="3.90.1210.10">
    <property type="entry name" value="Antifreeze-like/N-acetylneuraminic acid synthase C-terminal domain"/>
    <property type="match status" value="1"/>
</dbReference>
<keyword evidence="7" id="KW-1185">Reference proteome</keyword>
<reference evidence="6" key="1">
    <citation type="submission" date="2024-06" db="EMBL/GenBank/DDBJ databases">
        <title>Genome sequence of Vogesella sp. MAHUQ-64.</title>
        <authorList>
            <person name="Huq M.A."/>
        </authorList>
    </citation>
    <scope>NUCLEOTIDE SEQUENCE</scope>
    <source>
        <strain evidence="6">MAHUQ-64</strain>
    </source>
</reference>
<comment type="caution">
    <text evidence="6">The sequence shown here is derived from an EMBL/GenBank/DDBJ whole genome shotgun (WGS) entry which is preliminary data.</text>
</comment>
<evidence type="ECO:0000256" key="1">
    <source>
        <dbReference type="ARBA" id="ARBA00004418"/>
    </source>
</evidence>
<keyword evidence="2" id="KW-0732">Signal</keyword>
<dbReference type="InterPro" id="IPR039246">
    <property type="entry name" value="Flagellar_FlgA"/>
</dbReference>
<feature type="domain" description="SAF" evidence="5">
    <location>
        <begin position="99"/>
        <end position="161"/>
    </location>
</feature>
<evidence type="ECO:0000256" key="3">
    <source>
        <dbReference type="ARBA" id="ARBA00022764"/>
    </source>
</evidence>
<name>A0ABV1M741_9NEIS</name>
<dbReference type="InterPro" id="IPR013974">
    <property type="entry name" value="SAF"/>
</dbReference>
<dbReference type="EMBL" id="JBEFLD010000006">
    <property type="protein sequence ID" value="MEQ6291395.1"/>
    <property type="molecule type" value="Genomic_DNA"/>
</dbReference>
<accession>A0ABV1M741</accession>
<dbReference type="PANTHER" id="PTHR36307:SF1">
    <property type="entry name" value="FLAGELLA BASAL BODY P-RING FORMATION PROTEIN FLGA"/>
    <property type="match status" value="1"/>
</dbReference>
<gene>
    <name evidence="6" type="primary">flgA</name>
    <name evidence="6" type="ORF">ABNW52_12320</name>
</gene>
<evidence type="ECO:0000313" key="7">
    <source>
        <dbReference type="Proteomes" id="UP001433638"/>
    </source>
</evidence>
<evidence type="ECO:0000256" key="4">
    <source>
        <dbReference type="RuleBase" id="RU362063"/>
    </source>
</evidence>